<dbReference type="Proteomes" id="UP001592531">
    <property type="component" value="Unassembled WGS sequence"/>
</dbReference>
<sequence length="658" mass="70586">MSVLDNLLDKLAKLGEESDESARQDLITAAVTAEDVDLAQLSDELAEKSATIDLSAEDVDISTDQLGYLQRLAEVGQGVSAEVEAREAARQAEERRQTAKALAEKIAATRRPPVLEEPAEPEEEPEGEPAAEPAAVAASATAGKSARKGPIPLGGMRSTVPDRRRQGGQAVVEPTTVVRGVERFTMTASGDGPGTFSGQEFPTLAVLTAAAQNKVHSLSRLGTGSGRAGIATFTRQVDPAYLIEDEMRDWAKLESASNERLLPGGSLVAALQARRAIMAAGVSEPSPIGAGLHAWCSPMDILTDLCPLEGSLENMIDLPTLTTLKGGVMWPKTPDYSDVFKDQPFCFSYEDMSKADFEKPCVEIPCETGWEQCILEACSFCIVDNILLSRIDDTLSQRAIAQGLYLQRRALNAKRIRQIENLITAAKGDTVVTADELRCHGPGMFEAFLSYLSLQAAHLRATKRLPAATTFEVVAPAWLLPIFVTDISKKLGIDNRWSVTEAQVAQMLAAKGFSIQWVWEFQDAGVDKDAVIGGTTVPKCWPDKVKILMFQAGSFQAIQGPSVQLDAIYDSVLLKKNKRVRLFVEDMTCLIHRCGIIRSYELPLCPNGMSGSHEIITCPPGPVPLPEPEAEAAPLVNGGGAKELAAAGSGSSSGKKSS</sequence>
<feature type="region of interest" description="Disordered" evidence="1">
    <location>
        <begin position="90"/>
        <end position="170"/>
    </location>
</feature>
<accession>A0ABV6VYE3</accession>
<dbReference type="InterPro" id="IPR047790">
    <property type="entry name" value="MCP_Sipho"/>
</dbReference>
<evidence type="ECO:0000313" key="2">
    <source>
        <dbReference type="EMBL" id="MFC1418727.1"/>
    </source>
</evidence>
<dbReference type="EMBL" id="JBHFAB010000013">
    <property type="protein sequence ID" value="MFC1418727.1"/>
    <property type="molecule type" value="Genomic_DNA"/>
</dbReference>
<comment type="caution">
    <text evidence="2">The sequence shown here is derived from an EMBL/GenBank/DDBJ whole genome shotgun (WGS) entry which is preliminary data.</text>
</comment>
<protein>
    <submittedName>
        <fullName evidence="2">Major capsid protein</fullName>
    </submittedName>
</protein>
<dbReference type="RefSeq" id="WP_380537523.1">
    <property type="nucleotide sequence ID" value="NZ_JBHFAB010000013.1"/>
</dbReference>
<dbReference type="NCBIfam" id="NF033847">
    <property type="entry name" value="MCP_Sipho"/>
    <property type="match status" value="1"/>
</dbReference>
<proteinExistence type="predicted"/>
<gene>
    <name evidence="2" type="ORF">ACEZDE_19120</name>
</gene>
<evidence type="ECO:0000256" key="1">
    <source>
        <dbReference type="SAM" id="MobiDB-lite"/>
    </source>
</evidence>
<reference evidence="2 3" key="1">
    <citation type="submission" date="2024-09" db="EMBL/GenBank/DDBJ databases">
        <authorList>
            <person name="Lee S.D."/>
        </authorList>
    </citation>
    <scope>NUCLEOTIDE SEQUENCE [LARGE SCALE GENOMIC DNA]</scope>
    <source>
        <strain evidence="2 3">N8-3</strain>
    </source>
</reference>
<feature type="compositionally biased region" description="Low complexity" evidence="1">
    <location>
        <begin position="130"/>
        <end position="142"/>
    </location>
</feature>
<feature type="compositionally biased region" description="Acidic residues" evidence="1">
    <location>
        <begin position="117"/>
        <end position="129"/>
    </location>
</feature>
<organism evidence="2 3">
    <name type="scientific">Streptacidiphilus cavernicola</name>
    <dbReference type="NCBI Taxonomy" id="3342716"/>
    <lineage>
        <taxon>Bacteria</taxon>
        <taxon>Bacillati</taxon>
        <taxon>Actinomycetota</taxon>
        <taxon>Actinomycetes</taxon>
        <taxon>Kitasatosporales</taxon>
        <taxon>Streptomycetaceae</taxon>
        <taxon>Streptacidiphilus</taxon>
    </lineage>
</organism>
<evidence type="ECO:0000313" key="3">
    <source>
        <dbReference type="Proteomes" id="UP001592531"/>
    </source>
</evidence>
<keyword evidence="3" id="KW-1185">Reference proteome</keyword>
<name>A0ABV6VYE3_9ACTN</name>